<keyword evidence="3" id="KW-1185">Reference proteome</keyword>
<dbReference type="Proteomes" id="UP001164745">
    <property type="component" value="Chromosome"/>
</dbReference>
<evidence type="ECO:0000313" key="3">
    <source>
        <dbReference type="Proteomes" id="UP001164745"/>
    </source>
</evidence>
<protein>
    <recommendedName>
        <fullName evidence="1">CBM3 domain-containing protein</fullName>
    </recommendedName>
</protein>
<feature type="domain" description="CBM3" evidence="1">
    <location>
        <begin position="2"/>
        <end position="155"/>
    </location>
</feature>
<dbReference type="Gene3D" id="2.60.40.710">
    <property type="entry name" value="Endoglucanase-like"/>
    <property type="match status" value="1"/>
</dbReference>
<accession>A0ABY7BIM5</accession>
<proteinExistence type="predicted"/>
<dbReference type="SMART" id="SM01067">
    <property type="entry name" value="CBM_3"/>
    <property type="match status" value="1"/>
</dbReference>
<dbReference type="Pfam" id="PF00942">
    <property type="entry name" value="CBM_3"/>
    <property type="match status" value="1"/>
</dbReference>
<dbReference type="InterPro" id="IPR001956">
    <property type="entry name" value="CBM3"/>
</dbReference>
<dbReference type="InterPro" id="IPR008965">
    <property type="entry name" value="CBM2/CBM3_carb-bd_dom_sf"/>
</dbReference>
<evidence type="ECO:0000259" key="1">
    <source>
        <dbReference type="PROSITE" id="PS51172"/>
    </source>
</evidence>
<sequence>MTSRQIKVLYANKETNSTTNTIRPWLKVVNSGSSAIDLSRVTIRYWYTVDGERAQSAVSDWAQIGASNITFKFVKLSNSVEGADYYLEIGFKSGAGQLQPGKDTGEIQIRFNKSDWSNYNQGNDWSWIQSMTSYGENVKVTAYVDGVLVWGQEPK</sequence>
<evidence type="ECO:0000313" key="2">
    <source>
        <dbReference type="EMBL" id="WAM32680.1"/>
    </source>
</evidence>
<reference evidence="2" key="1">
    <citation type="submission" date="2022-12" db="EMBL/GenBank/DDBJ databases">
        <authorList>
            <person name="Bing R.G."/>
            <person name="Willard D.J."/>
            <person name="Manesh M.J.H."/>
            <person name="Laemthong T."/>
            <person name="Crosby J.R."/>
            <person name="Kelly R.M."/>
        </authorList>
    </citation>
    <scope>NUCLEOTIDE SEQUENCE</scope>
    <source>
        <strain evidence="2">DSM 8991</strain>
    </source>
</reference>
<dbReference type="InterPro" id="IPR036966">
    <property type="entry name" value="CBM3_sf"/>
</dbReference>
<dbReference type="SUPFAM" id="SSF49384">
    <property type="entry name" value="Carbohydrate-binding domain"/>
    <property type="match status" value="1"/>
</dbReference>
<organism evidence="2 3">
    <name type="scientific">Caldicellulosiruptor naganoensis</name>
    <dbReference type="NCBI Taxonomy" id="29324"/>
    <lineage>
        <taxon>Bacteria</taxon>
        <taxon>Bacillati</taxon>
        <taxon>Bacillota</taxon>
        <taxon>Bacillota incertae sedis</taxon>
        <taxon>Caldicellulosiruptorales</taxon>
        <taxon>Caldicellulosiruptoraceae</taxon>
        <taxon>Caldicellulosiruptor</taxon>
    </lineage>
</organism>
<gene>
    <name evidence="2" type="ORF">OTJ99_000861</name>
</gene>
<name>A0ABY7BIM5_9FIRM</name>
<dbReference type="PROSITE" id="PS51172">
    <property type="entry name" value="CBM3"/>
    <property type="match status" value="1"/>
</dbReference>
<dbReference type="EMBL" id="CP113864">
    <property type="protein sequence ID" value="WAM32680.1"/>
    <property type="molecule type" value="Genomic_DNA"/>
</dbReference>